<protein>
    <recommendedName>
        <fullName evidence="6">Cysteine and tyrosine-rich protein 1</fullName>
    </recommendedName>
</protein>
<dbReference type="Proteomes" id="UP001164746">
    <property type="component" value="Chromosome 4"/>
</dbReference>
<evidence type="ECO:0000256" key="2">
    <source>
        <dbReference type="SAM" id="Phobius"/>
    </source>
</evidence>
<evidence type="ECO:0008006" key="6">
    <source>
        <dbReference type="Google" id="ProtNLM"/>
    </source>
</evidence>
<organism evidence="4 5">
    <name type="scientific">Mya arenaria</name>
    <name type="common">Soft-shell clam</name>
    <dbReference type="NCBI Taxonomy" id="6604"/>
    <lineage>
        <taxon>Eukaryota</taxon>
        <taxon>Metazoa</taxon>
        <taxon>Spiralia</taxon>
        <taxon>Lophotrochozoa</taxon>
        <taxon>Mollusca</taxon>
        <taxon>Bivalvia</taxon>
        <taxon>Autobranchia</taxon>
        <taxon>Heteroconchia</taxon>
        <taxon>Euheterodonta</taxon>
        <taxon>Imparidentia</taxon>
        <taxon>Neoheterodontei</taxon>
        <taxon>Myida</taxon>
        <taxon>Myoidea</taxon>
        <taxon>Myidae</taxon>
        <taxon>Mya</taxon>
    </lineage>
</organism>
<feature type="chain" id="PRO_5046408216" description="Cysteine and tyrosine-rich protein 1" evidence="3">
    <location>
        <begin position="17"/>
        <end position="175"/>
    </location>
</feature>
<evidence type="ECO:0000256" key="3">
    <source>
        <dbReference type="SAM" id="SignalP"/>
    </source>
</evidence>
<dbReference type="EMBL" id="CP111015">
    <property type="protein sequence ID" value="WAR02482.1"/>
    <property type="molecule type" value="Genomic_DNA"/>
</dbReference>
<keyword evidence="2" id="KW-0812">Transmembrane</keyword>
<gene>
    <name evidence="4" type="ORF">MAR_009040</name>
</gene>
<keyword evidence="2" id="KW-1133">Transmembrane helix</keyword>
<name>A0ABY7DXK5_MYAAR</name>
<keyword evidence="2" id="KW-0472">Membrane</keyword>
<feature type="region of interest" description="Disordered" evidence="1">
    <location>
        <begin position="102"/>
        <end position="175"/>
    </location>
</feature>
<evidence type="ECO:0000313" key="4">
    <source>
        <dbReference type="EMBL" id="WAR02482.1"/>
    </source>
</evidence>
<sequence>MIKYLTFLAVILGVYGDREICDHYGSGTYLYCDDGKYCCGDNHNPFAISAIVGIVIGGIIFLCFVVACICFCVQASNKPSRVIQPHPGANIAVVGFQSSPGSYPSQNGYNQYPPPPAYNQAGSQYPPPPAYNQSAAYNEPSNQPPAFGQATPGFSQTAYPPPPSFNSVPPNIHEK</sequence>
<evidence type="ECO:0000313" key="5">
    <source>
        <dbReference type="Proteomes" id="UP001164746"/>
    </source>
</evidence>
<evidence type="ECO:0000256" key="1">
    <source>
        <dbReference type="SAM" id="MobiDB-lite"/>
    </source>
</evidence>
<keyword evidence="3" id="KW-0732">Signal</keyword>
<proteinExistence type="predicted"/>
<feature type="transmembrane region" description="Helical" evidence="2">
    <location>
        <begin position="46"/>
        <end position="73"/>
    </location>
</feature>
<feature type="compositionally biased region" description="Polar residues" evidence="1">
    <location>
        <begin position="131"/>
        <end position="141"/>
    </location>
</feature>
<feature type="signal peptide" evidence="3">
    <location>
        <begin position="1"/>
        <end position="16"/>
    </location>
</feature>
<reference evidence="4" key="1">
    <citation type="submission" date="2022-11" db="EMBL/GenBank/DDBJ databases">
        <title>Centuries of genome instability and evolution in soft-shell clam transmissible cancer (bioRxiv).</title>
        <authorList>
            <person name="Hart S.F.M."/>
            <person name="Yonemitsu M.A."/>
            <person name="Giersch R.M."/>
            <person name="Beal B.F."/>
            <person name="Arriagada G."/>
            <person name="Davis B.W."/>
            <person name="Ostrander E.A."/>
            <person name="Goff S.P."/>
            <person name="Metzger M.J."/>
        </authorList>
    </citation>
    <scope>NUCLEOTIDE SEQUENCE</scope>
    <source>
        <strain evidence="4">MELC-2E11</strain>
        <tissue evidence="4">Siphon/mantle</tissue>
    </source>
</reference>
<feature type="compositionally biased region" description="Low complexity" evidence="1">
    <location>
        <begin position="165"/>
        <end position="175"/>
    </location>
</feature>
<keyword evidence="5" id="KW-1185">Reference proteome</keyword>
<accession>A0ABY7DXK5</accession>